<reference evidence="2" key="1">
    <citation type="journal article" date="2019" name="Int. J. Syst. Evol. Microbiol.">
        <title>The Global Catalogue of Microorganisms (GCM) 10K type strain sequencing project: providing services to taxonomists for standard genome sequencing and annotation.</title>
        <authorList>
            <consortium name="The Broad Institute Genomics Platform"/>
            <consortium name="The Broad Institute Genome Sequencing Center for Infectious Disease"/>
            <person name="Wu L."/>
            <person name="Ma J."/>
        </authorList>
    </citation>
    <scope>NUCLEOTIDE SEQUENCE [LARGE SCALE GENOMIC DNA]</scope>
    <source>
        <strain evidence="2">JCM 16211</strain>
    </source>
</reference>
<dbReference type="EMBL" id="BAAAFM010000003">
    <property type="protein sequence ID" value="GAA0206006.1"/>
    <property type="molecule type" value="Genomic_DNA"/>
</dbReference>
<keyword evidence="2" id="KW-1185">Reference proteome</keyword>
<dbReference type="Pfam" id="PF09523">
    <property type="entry name" value="DUF2390"/>
    <property type="match status" value="1"/>
</dbReference>
<organism evidence="1 2">
    <name type="scientific">Kangiella japonica</name>
    <dbReference type="NCBI Taxonomy" id="647384"/>
    <lineage>
        <taxon>Bacteria</taxon>
        <taxon>Pseudomonadati</taxon>
        <taxon>Pseudomonadota</taxon>
        <taxon>Gammaproteobacteria</taxon>
        <taxon>Kangiellales</taxon>
        <taxon>Kangiellaceae</taxon>
        <taxon>Kangiella</taxon>
    </lineage>
</organism>
<name>A0ABP3CI64_9GAMM</name>
<evidence type="ECO:0000313" key="1">
    <source>
        <dbReference type="EMBL" id="GAA0206006.1"/>
    </source>
</evidence>
<accession>A0ABP3CI64</accession>
<dbReference type="NCBIfam" id="TIGR02444">
    <property type="entry name" value="TIGR02444 family protein"/>
    <property type="match status" value="1"/>
</dbReference>
<evidence type="ECO:0008006" key="3">
    <source>
        <dbReference type="Google" id="ProtNLM"/>
    </source>
</evidence>
<evidence type="ECO:0000313" key="2">
    <source>
        <dbReference type="Proteomes" id="UP001501221"/>
    </source>
</evidence>
<proteinExistence type="predicted"/>
<gene>
    <name evidence="1" type="ORF">GCM10009123_11850</name>
</gene>
<protein>
    <recommendedName>
        <fullName evidence="3">TIGR02444 family protein</fullName>
    </recommendedName>
</protein>
<sequence length="171" mass="19780">MSNLDLVLEEKNISVADWADEFWDWTCIVYSDGEVQTLCLAMQNRFNCNVNFLLLAIWLGQRNYLITKTGWRLISKRTQAIREGVDKLRQRRRKIKLTDRQKYEELLQLELKGENLVQSRAVETLLGFNNSILEKNTVEPNLIAYVRATNGSEEAEQDAIMLGALVQKLSD</sequence>
<dbReference type="InterPro" id="IPR012659">
    <property type="entry name" value="CHP02444"/>
</dbReference>
<dbReference type="Proteomes" id="UP001501221">
    <property type="component" value="Unassembled WGS sequence"/>
</dbReference>
<dbReference type="RefSeq" id="WP_343987992.1">
    <property type="nucleotide sequence ID" value="NZ_BAAAFM010000003.1"/>
</dbReference>
<comment type="caution">
    <text evidence="1">The sequence shown here is derived from an EMBL/GenBank/DDBJ whole genome shotgun (WGS) entry which is preliminary data.</text>
</comment>